<dbReference type="Gene3D" id="3.40.47.10">
    <property type="match status" value="1"/>
</dbReference>
<dbReference type="GO" id="GO:0016746">
    <property type="term" value="F:acyltransferase activity"/>
    <property type="evidence" value="ECO:0007669"/>
    <property type="project" value="UniProtKB-KW"/>
</dbReference>
<name>A0A095VT60_9GAMM</name>
<dbReference type="RefSeq" id="WP_035515301.1">
    <property type="nucleotide sequence ID" value="NZ_KN234754.1"/>
</dbReference>
<keyword evidence="6" id="KW-1185">Reference proteome</keyword>
<evidence type="ECO:0000313" key="5">
    <source>
        <dbReference type="EMBL" id="KGE04278.1"/>
    </source>
</evidence>
<evidence type="ECO:0000256" key="2">
    <source>
        <dbReference type="ARBA" id="ARBA00022679"/>
    </source>
</evidence>
<evidence type="ECO:0000259" key="4">
    <source>
        <dbReference type="Pfam" id="PF22691"/>
    </source>
</evidence>
<dbReference type="InterPro" id="IPR016039">
    <property type="entry name" value="Thiolase-like"/>
</dbReference>
<dbReference type="HOGENOM" id="CLU_026848_1_0_6"/>
<protein>
    <submittedName>
        <fullName evidence="5">Acetyl-CoA acetyltransferase</fullName>
    </submittedName>
</protein>
<comment type="similarity">
    <text evidence="1">Belongs to the thiolase-like superfamily. Thiolase family.</text>
</comment>
<sequence>MVQDATPIVVGVSQQTWRDRDPARTPVDALAEVAGAALADAGVAASAVDALVTIPFLAEQVPQLAPLLTPNPGAALADRLGMSAALLTSDYGGNLPQWFINRGADWLAQGRYRMLLLTGAELMATLLGTLRGGGDLPAWRAGGNRPAEDLGAGRLPSLPAEQAHGLFEPVVTYPLFESALRHAQGLEEDEQRARLGRMIAAMSEVAAANPHAWRRTPLTAEAALDEANGNRIITWPYNKCMNAIAAVDMAAAVLLTTVGEARRQGIDPSRWVYLHGGAEANDVWYAAEREDFHRSPALAASAAAALAQAGLAIDAIDHFDLYSCFPSAVTVACNSLGLAPEDPRGVTVTGGLTLFGGPGNNYSTHAIAELVSRLREVGSGHGLVTANGGYLTKHAVGIYGMAPPARPWGERDPGAAQAAVPLDRHPRLRDPVGAETVHIEAHAVRYEQGPATGVLVCRLADGQRCLAQARDDSALLERLAHDDCVGAPGIVTAGEPVNAFRFA</sequence>
<dbReference type="SUPFAM" id="SSF53901">
    <property type="entry name" value="Thiolase-like"/>
    <property type="match status" value="2"/>
</dbReference>
<gene>
    <name evidence="5" type="ORF">HRUBRA_01142</name>
</gene>
<proteinExistence type="inferred from homology"/>
<evidence type="ECO:0000313" key="6">
    <source>
        <dbReference type="Proteomes" id="UP000029640"/>
    </source>
</evidence>
<dbReference type="EMBL" id="AUVB01000031">
    <property type="protein sequence ID" value="KGE04278.1"/>
    <property type="molecule type" value="Genomic_DNA"/>
</dbReference>
<dbReference type="STRING" id="1265313.HRUBRA_01142"/>
<dbReference type="InterPro" id="IPR055140">
    <property type="entry name" value="Thiolase_C_2"/>
</dbReference>
<dbReference type="eggNOG" id="COG0183">
    <property type="taxonomic scope" value="Bacteria"/>
</dbReference>
<dbReference type="OrthoDB" id="4470569at2"/>
<reference evidence="5 6" key="1">
    <citation type="journal article" date="2014" name="Genome Announc.">
        <title>Genome Sequence of Gammaproteobacterial Pseudohaliea rubra Type Strain DSM 19751, Isolated from Coastal Seawater of the Mediterranean Sea.</title>
        <authorList>
            <person name="Spring S."/>
            <person name="Fiebig A."/>
            <person name="Riedel T."/>
            <person name="Goker M."/>
            <person name="Klenk H.P."/>
        </authorList>
    </citation>
    <scope>NUCLEOTIDE SEQUENCE [LARGE SCALE GENOMIC DNA]</scope>
    <source>
        <strain evidence="5 6">DSM 19751</strain>
    </source>
</reference>
<dbReference type="AlphaFoldDB" id="A0A095VT60"/>
<organism evidence="5 6">
    <name type="scientific">Pseudohaliea rubra DSM 19751</name>
    <dbReference type="NCBI Taxonomy" id="1265313"/>
    <lineage>
        <taxon>Bacteria</taxon>
        <taxon>Pseudomonadati</taxon>
        <taxon>Pseudomonadota</taxon>
        <taxon>Gammaproteobacteria</taxon>
        <taxon>Cellvibrionales</taxon>
        <taxon>Halieaceae</taxon>
        <taxon>Pseudohaliea</taxon>
    </lineage>
</organism>
<keyword evidence="3" id="KW-0012">Acyltransferase</keyword>
<keyword evidence="2 5" id="KW-0808">Transferase</keyword>
<accession>A0A095VT60</accession>
<dbReference type="PANTHER" id="PTHR18919:SF139">
    <property type="entry name" value="THIOLASE-LIKE PROTEIN TYPE 1 ADDITIONAL C-TERMINAL DOMAIN-CONTAINING PROTEIN"/>
    <property type="match status" value="1"/>
</dbReference>
<dbReference type="Gene3D" id="2.40.50.840">
    <property type="match status" value="1"/>
</dbReference>
<dbReference type="Pfam" id="PF22691">
    <property type="entry name" value="Thiolase_C_1"/>
    <property type="match status" value="1"/>
</dbReference>
<evidence type="ECO:0000256" key="3">
    <source>
        <dbReference type="ARBA" id="ARBA00023315"/>
    </source>
</evidence>
<dbReference type="PANTHER" id="PTHR18919">
    <property type="entry name" value="ACETYL-COA C-ACYLTRANSFERASE"/>
    <property type="match status" value="1"/>
</dbReference>
<feature type="domain" description="Thiolase C-terminal" evidence="4">
    <location>
        <begin position="279"/>
        <end position="357"/>
    </location>
</feature>
<comment type="caution">
    <text evidence="5">The sequence shown here is derived from an EMBL/GenBank/DDBJ whole genome shotgun (WGS) entry which is preliminary data.</text>
</comment>
<dbReference type="Proteomes" id="UP000029640">
    <property type="component" value="Unassembled WGS sequence"/>
</dbReference>
<evidence type="ECO:0000256" key="1">
    <source>
        <dbReference type="ARBA" id="ARBA00010982"/>
    </source>
</evidence>